<keyword evidence="5" id="KW-1185">Reference proteome</keyword>
<dbReference type="Proteomes" id="UP000318582">
    <property type="component" value="Unassembled WGS sequence"/>
</dbReference>
<proteinExistence type="inferred from homology"/>
<comment type="caution">
    <text evidence="4">The sequence shown here is derived from an EMBL/GenBank/DDBJ whole genome shotgun (WGS) entry which is preliminary data.</text>
</comment>
<evidence type="ECO:0000256" key="1">
    <source>
        <dbReference type="ARBA" id="ARBA00005953"/>
    </source>
</evidence>
<dbReference type="InterPro" id="IPR006683">
    <property type="entry name" value="Thioestr_dom"/>
</dbReference>
<dbReference type="InterPro" id="IPR050563">
    <property type="entry name" value="4-hydroxybenzoyl-CoA_TE"/>
</dbReference>
<protein>
    <recommendedName>
        <fullName evidence="3">Thioesterase domain-containing protein</fullName>
    </recommendedName>
</protein>
<reference evidence="4 5" key="1">
    <citation type="journal article" date="2019" name="Sci. Rep.">
        <title>Comparative genomics of chytrid fungi reveal insights into the obligate biotrophic and pathogenic lifestyle of Synchytrium endobioticum.</title>
        <authorList>
            <person name="van de Vossenberg B.T.L.H."/>
            <person name="Warris S."/>
            <person name="Nguyen H.D.T."/>
            <person name="van Gent-Pelzer M.P.E."/>
            <person name="Joly D.L."/>
            <person name="van de Geest H.C."/>
            <person name="Bonants P.J.M."/>
            <person name="Smith D.S."/>
            <person name="Levesque C.A."/>
            <person name="van der Lee T.A.J."/>
        </authorList>
    </citation>
    <scope>NUCLEOTIDE SEQUENCE [LARGE SCALE GENOMIC DNA]</scope>
    <source>
        <strain evidence="4 5">CBS 809.83</strain>
    </source>
</reference>
<comment type="similarity">
    <text evidence="1">Belongs to the 4-hydroxybenzoyl-CoA thioesterase family.</text>
</comment>
<dbReference type="Pfam" id="PF03061">
    <property type="entry name" value="4HBT"/>
    <property type="match status" value="1"/>
</dbReference>
<evidence type="ECO:0000259" key="3">
    <source>
        <dbReference type="Pfam" id="PF03061"/>
    </source>
</evidence>
<keyword evidence="2" id="KW-0378">Hydrolase</keyword>
<dbReference type="PANTHER" id="PTHR31793:SF27">
    <property type="entry name" value="NOVEL THIOESTERASE SUPERFAMILY DOMAIN AND SAPOSIN A-TYPE DOMAIN CONTAINING PROTEIN (0610012H03RIK)"/>
    <property type="match status" value="1"/>
</dbReference>
<evidence type="ECO:0000313" key="4">
    <source>
        <dbReference type="EMBL" id="TPX60600.1"/>
    </source>
</evidence>
<dbReference type="SUPFAM" id="SSF54637">
    <property type="entry name" value="Thioesterase/thiol ester dehydrase-isomerase"/>
    <property type="match status" value="1"/>
</dbReference>
<sequence>MDDSPRSRLSSEVSLAKSLNCDKQPQTMLPPIALRRTSAIAAHLRTPQSLAAPRLLSSASSVRAPASAVQTSEDEKSEGYYKHWMNINTRWKDNDQYGHINNVEYYSYFDTVVNTYLITQCGLDPAAARTSPPTTTTTTKTAANQSPPRIFYVVSSGARYHAPASFPDTLRAGMRVAKLGTSSVVYHVGVFKGGVGKGESTCVVTGEFVHVCVDARSGRPVEIERGMREMLEKLK</sequence>
<organism evidence="4 5">
    <name type="scientific">Powellomyces hirtus</name>
    <dbReference type="NCBI Taxonomy" id="109895"/>
    <lineage>
        <taxon>Eukaryota</taxon>
        <taxon>Fungi</taxon>
        <taxon>Fungi incertae sedis</taxon>
        <taxon>Chytridiomycota</taxon>
        <taxon>Chytridiomycota incertae sedis</taxon>
        <taxon>Chytridiomycetes</taxon>
        <taxon>Spizellomycetales</taxon>
        <taxon>Powellomycetaceae</taxon>
        <taxon>Powellomyces</taxon>
    </lineage>
</organism>
<dbReference type="AlphaFoldDB" id="A0A507EC34"/>
<gene>
    <name evidence="4" type="ORF">PhCBS80983_g01735</name>
</gene>
<dbReference type="GO" id="GO:0047617">
    <property type="term" value="F:fatty acyl-CoA hydrolase activity"/>
    <property type="evidence" value="ECO:0007669"/>
    <property type="project" value="TreeGrafter"/>
</dbReference>
<dbReference type="InterPro" id="IPR029069">
    <property type="entry name" value="HotDog_dom_sf"/>
</dbReference>
<evidence type="ECO:0000256" key="2">
    <source>
        <dbReference type="ARBA" id="ARBA00022801"/>
    </source>
</evidence>
<feature type="domain" description="Thioesterase" evidence="3">
    <location>
        <begin position="97"/>
        <end position="196"/>
    </location>
</feature>
<dbReference type="PANTHER" id="PTHR31793">
    <property type="entry name" value="4-HYDROXYBENZOYL-COA THIOESTERASE FAMILY MEMBER"/>
    <property type="match status" value="1"/>
</dbReference>
<dbReference type="Gene3D" id="3.10.129.10">
    <property type="entry name" value="Hotdog Thioesterase"/>
    <property type="match status" value="1"/>
</dbReference>
<accession>A0A507EC34</accession>
<dbReference type="EMBL" id="QEAQ01000014">
    <property type="protein sequence ID" value="TPX60600.1"/>
    <property type="molecule type" value="Genomic_DNA"/>
</dbReference>
<evidence type="ECO:0000313" key="5">
    <source>
        <dbReference type="Proteomes" id="UP000318582"/>
    </source>
</evidence>
<dbReference type="STRING" id="109895.A0A507EC34"/>
<dbReference type="CDD" id="cd00586">
    <property type="entry name" value="4HBT"/>
    <property type="match status" value="1"/>
</dbReference>
<name>A0A507EC34_9FUNG</name>